<dbReference type="Pfam" id="PF13517">
    <property type="entry name" value="FG-GAP_3"/>
    <property type="match status" value="2"/>
</dbReference>
<dbReference type="InterPro" id="IPR001480">
    <property type="entry name" value="Bulb-type_lectin_dom"/>
</dbReference>
<dbReference type="SUPFAM" id="SSF69318">
    <property type="entry name" value="Integrin alpha N-terminal domain"/>
    <property type="match status" value="1"/>
</dbReference>
<comment type="caution">
    <text evidence="3">The sequence shown here is derived from an EMBL/GenBank/DDBJ whole genome shotgun (WGS) entry which is preliminary data.</text>
</comment>
<dbReference type="InterPro" id="IPR013517">
    <property type="entry name" value="FG-GAP"/>
</dbReference>
<evidence type="ECO:0000256" key="1">
    <source>
        <dbReference type="ARBA" id="ARBA00022729"/>
    </source>
</evidence>
<evidence type="ECO:0000313" key="4">
    <source>
        <dbReference type="Proteomes" id="UP000315226"/>
    </source>
</evidence>
<evidence type="ECO:0000313" key="3">
    <source>
        <dbReference type="EMBL" id="GEB60117.1"/>
    </source>
</evidence>
<organism evidence="3 4">
    <name type="scientific">Streptomyces gardneri</name>
    <dbReference type="NCBI Taxonomy" id="66892"/>
    <lineage>
        <taxon>Bacteria</taxon>
        <taxon>Bacillati</taxon>
        <taxon>Actinomycetota</taxon>
        <taxon>Actinomycetes</taxon>
        <taxon>Kitasatosporales</taxon>
        <taxon>Streptomycetaceae</taxon>
        <taxon>Streptomyces</taxon>
    </lineage>
</organism>
<dbReference type="PANTHER" id="PTHR13412">
    <property type="entry name" value="T-CELL IMMUNOMODULATORY PROTEIN HOMOLOG"/>
    <property type="match status" value="1"/>
</dbReference>
<evidence type="ECO:0000259" key="2">
    <source>
        <dbReference type="PROSITE" id="PS50927"/>
    </source>
</evidence>
<dbReference type="Pfam" id="PF01839">
    <property type="entry name" value="FG-GAP"/>
    <property type="match status" value="1"/>
</dbReference>
<sequence>MFTASAKLTMKADGNLVITSNAGKTLWSTGTTGAGATALLDATGNLVVRNAADTANLWEAKTSAAGGTAALTDRGSLTVYTAQGVSQWSSGTVVRNDFNGDGFADMSNWYVHSDGTDAMHLFEGTTDGSIAAPHSSMARTATDEWDFNAMKQVSGDFNGDGISDVAVMRKYATETKLWTFLGKPNGAFQAPFATWTGPIASWQWERAVLHSGDSNGDGRDDVIAWYEYSDASDALFTFVANAQGGFGTPVKSWTSTSWTRAMGKTVTGDYNGDGRDDIAVFYDYAGGAIKVWTFLGQPNGGYAAPFAGFTHDGWGDWAITHVHSGDFDADGRDDVLFWFDHPDGRDIAYVLESNADGTFVAPRAALTIPAGSLTYGSMKTVVGDYNGDGRGDIGAMYGYTNGTVKMFTWLTKPDATFDPVKVSWSTTTAGAWSYASTHFIDRHHG</sequence>
<dbReference type="PANTHER" id="PTHR13412:SF0">
    <property type="entry name" value="T-CELL IMMUNOMODULATORY PROTEIN"/>
    <property type="match status" value="1"/>
</dbReference>
<dbReference type="InterPro" id="IPR028994">
    <property type="entry name" value="Integrin_alpha_N"/>
</dbReference>
<dbReference type="EMBL" id="BJMN01000039">
    <property type="protein sequence ID" value="GEB60117.1"/>
    <property type="molecule type" value="Genomic_DNA"/>
</dbReference>
<feature type="domain" description="Bulb-type lectin" evidence="2">
    <location>
        <begin position="1"/>
        <end position="61"/>
    </location>
</feature>
<keyword evidence="1" id="KW-0732">Signal</keyword>
<dbReference type="Proteomes" id="UP000315226">
    <property type="component" value="Unassembled WGS sequence"/>
</dbReference>
<keyword evidence="4" id="KW-1185">Reference proteome</keyword>
<reference evidence="3 4" key="1">
    <citation type="submission" date="2019-06" db="EMBL/GenBank/DDBJ databases">
        <title>Whole genome shotgun sequence of Streptomyces gardneri NBRC 12865.</title>
        <authorList>
            <person name="Hosoyama A."/>
            <person name="Uohara A."/>
            <person name="Ohji S."/>
            <person name="Ichikawa N."/>
        </authorList>
    </citation>
    <scope>NUCLEOTIDE SEQUENCE [LARGE SCALE GENOMIC DNA]</scope>
    <source>
        <strain evidence="3 4">NBRC 12865</strain>
    </source>
</reference>
<dbReference type="RefSeq" id="WP_167534204.1">
    <property type="nucleotide sequence ID" value="NZ_BJMN01000039.1"/>
</dbReference>
<accession>A0A4Y3RTG7</accession>
<dbReference type="PROSITE" id="PS50927">
    <property type="entry name" value="BULB_LECTIN"/>
    <property type="match status" value="1"/>
</dbReference>
<name>A0A4Y3RTG7_9ACTN</name>
<protein>
    <recommendedName>
        <fullName evidence="2">Bulb-type lectin domain-containing protein</fullName>
    </recommendedName>
</protein>
<dbReference type="SUPFAM" id="SSF51110">
    <property type="entry name" value="alpha-D-mannose-specific plant lectins"/>
    <property type="match status" value="1"/>
</dbReference>
<dbReference type="Gene3D" id="2.90.10.10">
    <property type="entry name" value="Bulb-type lectin domain"/>
    <property type="match status" value="1"/>
</dbReference>
<proteinExistence type="predicted"/>
<dbReference type="AlphaFoldDB" id="A0A4Y3RTG7"/>
<gene>
    <name evidence="3" type="ORF">SGA01_57220</name>
</gene>
<dbReference type="InterPro" id="IPR024881">
    <property type="entry name" value="Tip"/>
</dbReference>
<dbReference type="InterPro" id="IPR036426">
    <property type="entry name" value="Bulb-type_lectin_dom_sf"/>
</dbReference>
<dbReference type="Gene3D" id="2.40.128.340">
    <property type="match status" value="4"/>
</dbReference>